<keyword evidence="2" id="KW-1185">Reference proteome</keyword>
<reference evidence="1" key="1">
    <citation type="submission" date="2022-09" db="EMBL/GenBank/DDBJ databases">
        <title>Interaction between co-microsymbionts with complementary sets of symbiotic genes in legume-rhizobium systems.</title>
        <authorList>
            <person name="Safronova V."/>
            <person name="Sazanova A."/>
            <person name="Afonin A."/>
            <person name="Chirak E."/>
        </authorList>
    </citation>
    <scope>NUCLEOTIDE SEQUENCE</scope>
    <source>
        <strain evidence="1">A18/3m</strain>
    </source>
</reference>
<protein>
    <submittedName>
        <fullName evidence="1">Uncharacterized protein</fullName>
    </submittedName>
</protein>
<dbReference type="EMBL" id="CP104973">
    <property type="protein sequence ID" value="UXN61559.1"/>
    <property type="molecule type" value="Genomic_DNA"/>
</dbReference>
<sequence length="127" mass="12954">MNMYPIQGPLAKQVPLPTVKAVAMGVENNSGPIKATLADGQLCNGTWSSAAPRIGAVTTGSLFSLYGGAVYGSSVTTGIMPGVNKGQAFMTCNRGTTVDAEFYTGSGTASGYGIAKDSAGNVYKMLF</sequence>
<proteinExistence type="predicted"/>
<gene>
    <name evidence="1" type="ORF">N8E88_15990</name>
</gene>
<organism evidence="1 2">
    <name type="scientific">Phyllobacterium zundukense</name>
    <dbReference type="NCBI Taxonomy" id="1867719"/>
    <lineage>
        <taxon>Bacteria</taxon>
        <taxon>Pseudomonadati</taxon>
        <taxon>Pseudomonadota</taxon>
        <taxon>Alphaproteobacteria</taxon>
        <taxon>Hyphomicrobiales</taxon>
        <taxon>Phyllobacteriaceae</taxon>
        <taxon>Phyllobacterium</taxon>
    </lineage>
</organism>
<evidence type="ECO:0000313" key="1">
    <source>
        <dbReference type="EMBL" id="UXN61559.1"/>
    </source>
</evidence>
<accession>A0ACD4D700</accession>
<dbReference type="Proteomes" id="UP001061991">
    <property type="component" value="Chromosome"/>
</dbReference>
<name>A0ACD4D700_9HYPH</name>
<evidence type="ECO:0000313" key="2">
    <source>
        <dbReference type="Proteomes" id="UP001061991"/>
    </source>
</evidence>